<keyword evidence="3" id="KW-1185">Reference proteome</keyword>
<dbReference type="Proteomes" id="UP000600026">
    <property type="component" value="Unassembled WGS sequence"/>
</dbReference>
<evidence type="ECO:0000313" key="3">
    <source>
        <dbReference type="Proteomes" id="UP000600026"/>
    </source>
</evidence>
<proteinExistence type="predicted"/>
<dbReference type="EMBL" id="BNEE01000003">
    <property type="protein sequence ID" value="GHI82932.1"/>
    <property type="molecule type" value="Genomic_DNA"/>
</dbReference>
<dbReference type="AlphaFoldDB" id="A0A919GS05"/>
<protein>
    <submittedName>
        <fullName evidence="2">Uncharacterized protein</fullName>
    </submittedName>
</protein>
<feature type="transmembrane region" description="Helical" evidence="1">
    <location>
        <begin position="108"/>
        <end position="127"/>
    </location>
</feature>
<organism evidence="2 3">
    <name type="scientific">Streptomyces xanthophaeus</name>
    <dbReference type="NCBI Taxonomy" id="67385"/>
    <lineage>
        <taxon>Bacteria</taxon>
        <taxon>Bacillati</taxon>
        <taxon>Actinomycetota</taxon>
        <taxon>Actinomycetes</taxon>
        <taxon>Kitasatosporales</taxon>
        <taxon>Streptomycetaceae</taxon>
        <taxon>Streptomyces</taxon>
    </lineage>
</organism>
<accession>A0A919GS05</accession>
<keyword evidence="1" id="KW-0812">Transmembrane</keyword>
<evidence type="ECO:0000256" key="1">
    <source>
        <dbReference type="SAM" id="Phobius"/>
    </source>
</evidence>
<reference evidence="2" key="1">
    <citation type="submission" date="2020-09" db="EMBL/GenBank/DDBJ databases">
        <title>Whole genome shotgun sequence of Streptomyces xanthophaeus NBRC 12829.</title>
        <authorList>
            <person name="Komaki H."/>
            <person name="Tamura T."/>
        </authorList>
    </citation>
    <scope>NUCLEOTIDE SEQUENCE</scope>
    <source>
        <strain evidence="2">NBRC 12829</strain>
    </source>
</reference>
<gene>
    <name evidence="2" type="ORF">Sxan_02960</name>
</gene>
<sequence length="152" mass="15730">MSAVTTSAVMQRPEPLRPFKVGVGGFLILGTGHLALAAATAWGNPTPQQEASSAAMRATSMTLLGLERTTLDVVHGMSSAMALFAITCALLALFAAHHSPDLIERRTAFGWTLLAASLVGLAISALLLPPPPIIVLSVTSCAFALSLRRAAP</sequence>
<evidence type="ECO:0000313" key="2">
    <source>
        <dbReference type="EMBL" id="GHI82932.1"/>
    </source>
</evidence>
<dbReference type="RefSeq" id="WP_051859247.1">
    <property type="nucleotide sequence ID" value="NZ_JNZH01000015.1"/>
</dbReference>
<dbReference type="NCBIfam" id="NF047765">
    <property type="entry name" value="LIC_13387_fam"/>
    <property type="match status" value="1"/>
</dbReference>
<feature type="transmembrane region" description="Helical" evidence="1">
    <location>
        <begin position="21"/>
        <end position="42"/>
    </location>
</feature>
<keyword evidence="1" id="KW-0472">Membrane</keyword>
<feature type="transmembrane region" description="Helical" evidence="1">
    <location>
        <begin position="73"/>
        <end position="96"/>
    </location>
</feature>
<dbReference type="InterPro" id="IPR058068">
    <property type="entry name" value="LIC_13387-like"/>
</dbReference>
<comment type="caution">
    <text evidence="2">The sequence shown here is derived from an EMBL/GenBank/DDBJ whole genome shotgun (WGS) entry which is preliminary data.</text>
</comment>
<name>A0A919GS05_9ACTN</name>
<keyword evidence="1" id="KW-1133">Transmembrane helix</keyword>
<dbReference type="OrthoDB" id="4247598at2"/>